<dbReference type="AlphaFoldDB" id="A0A1I6LF59"/>
<keyword evidence="2" id="KW-0805">Transcription regulation</keyword>
<dbReference type="Proteomes" id="UP000199659">
    <property type="component" value="Unassembled WGS sequence"/>
</dbReference>
<evidence type="ECO:0000256" key="4">
    <source>
        <dbReference type="ARBA" id="ARBA00023163"/>
    </source>
</evidence>
<dbReference type="PROSITE" id="PS01124">
    <property type="entry name" value="HTH_ARAC_FAMILY_2"/>
    <property type="match status" value="1"/>
</dbReference>
<evidence type="ECO:0000313" key="9">
    <source>
        <dbReference type="EMBL" id="SFS02083.1"/>
    </source>
</evidence>
<dbReference type="Gene3D" id="3.40.50.2300">
    <property type="match status" value="1"/>
</dbReference>
<dbReference type="GO" id="GO:0003700">
    <property type="term" value="F:DNA-binding transcription factor activity"/>
    <property type="evidence" value="ECO:0007669"/>
    <property type="project" value="InterPro"/>
</dbReference>
<evidence type="ECO:0000256" key="6">
    <source>
        <dbReference type="PROSITE-ProRule" id="PRU00169"/>
    </source>
</evidence>
<dbReference type="SMART" id="SM00448">
    <property type="entry name" value="REC"/>
    <property type="match status" value="1"/>
</dbReference>
<feature type="modified residue" description="4-aspartylphosphate" evidence="6">
    <location>
        <position position="55"/>
    </location>
</feature>
<dbReference type="PROSITE" id="PS50110">
    <property type="entry name" value="RESPONSE_REGULATORY"/>
    <property type="match status" value="1"/>
</dbReference>
<dbReference type="RefSeq" id="WP_092563135.1">
    <property type="nucleotide sequence ID" value="NZ_FOYZ01000016.1"/>
</dbReference>
<dbReference type="GO" id="GO:0043565">
    <property type="term" value="F:sequence-specific DNA binding"/>
    <property type="evidence" value="ECO:0007669"/>
    <property type="project" value="InterPro"/>
</dbReference>
<evidence type="ECO:0000256" key="2">
    <source>
        <dbReference type="ARBA" id="ARBA00023015"/>
    </source>
</evidence>
<dbReference type="SUPFAM" id="SSF52172">
    <property type="entry name" value="CheY-like"/>
    <property type="match status" value="1"/>
</dbReference>
<dbReference type="Pfam" id="PF12833">
    <property type="entry name" value="HTH_18"/>
    <property type="match status" value="1"/>
</dbReference>
<dbReference type="GO" id="GO:0000160">
    <property type="term" value="P:phosphorelay signal transduction system"/>
    <property type="evidence" value="ECO:0007669"/>
    <property type="project" value="InterPro"/>
</dbReference>
<evidence type="ECO:0000259" key="7">
    <source>
        <dbReference type="PROSITE" id="PS01124"/>
    </source>
</evidence>
<evidence type="ECO:0000256" key="1">
    <source>
        <dbReference type="ARBA" id="ARBA00018672"/>
    </source>
</evidence>
<keyword evidence="6" id="KW-0597">Phosphoprotein</keyword>
<evidence type="ECO:0000259" key="8">
    <source>
        <dbReference type="PROSITE" id="PS50110"/>
    </source>
</evidence>
<name>A0A1I6LF59_9FIRM</name>
<dbReference type="PROSITE" id="PS00041">
    <property type="entry name" value="HTH_ARAC_FAMILY_1"/>
    <property type="match status" value="1"/>
</dbReference>
<dbReference type="OrthoDB" id="9794370at2"/>
<dbReference type="InterPro" id="IPR018062">
    <property type="entry name" value="HTH_AraC-typ_CS"/>
</dbReference>
<feature type="domain" description="HTH araC/xylS-type" evidence="7">
    <location>
        <begin position="418"/>
        <end position="516"/>
    </location>
</feature>
<evidence type="ECO:0000313" key="10">
    <source>
        <dbReference type="Proteomes" id="UP000199659"/>
    </source>
</evidence>
<protein>
    <recommendedName>
        <fullName evidence="1">Stage 0 sporulation protein A homolog</fullName>
    </recommendedName>
</protein>
<dbReference type="EMBL" id="FOYZ01000016">
    <property type="protein sequence ID" value="SFS02083.1"/>
    <property type="molecule type" value="Genomic_DNA"/>
</dbReference>
<dbReference type="InterPro" id="IPR018060">
    <property type="entry name" value="HTH_AraC"/>
</dbReference>
<dbReference type="PRINTS" id="PR00032">
    <property type="entry name" value="HTHARAC"/>
</dbReference>
<reference evidence="9 10" key="1">
    <citation type="submission" date="2016-10" db="EMBL/GenBank/DDBJ databases">
        <authorList>
            <person name="de Groot N.N."/>
        </authorList>
    </citation>
    <scope>NUCLEOTIDE SEQUENCE [LARGE SCALE GENOMIC DNA]</scope>
    <source>
        <strain evidence="9 10">743A</strain>
    </source>
</reference>
<dbReference type="InterPro" id="IPR020449">
    <property type="entry name" value="Tscrpt_reg_AraC-type_HTH"/>
</dbReference>
<keyword evidence="10" id="KW-1185">Reference proteome</keyword>
<evidence type="ECO:0000256" key="5">
    <source>
        <dbReference type="ARBA" id="ARBA00024867"/>
    </source>
</evidence>
<dbReference type="InterPro" id="IPR001789">
    <property type="entry name" value="Sig_transdc_resp-reg_receiver"/>
</dbReference>
<sequence length="517" mass="61266">MINLLIIDDDTATVRAIKDSIAWSKIDINNVFTAFDVLHAKQIVKEEKIDIIISDIEMPQETGLDLLKWVREKKIECELLFLTCHESFSYAADAINYDVAAYLVKPFDIHTMELNLQKIVMKLKQKRNLKQNSCLLKQDFWKGALEGELLDNTHIQEELQRRNLDIQANKKYCFVYSRISNYEEDVERYGKGVFEFMVEQFHREVLEESKFNENVIKFQDRNTLNVVTICDEKLHQKLMEKCQQLMEVFNNYFQAFLTCCISNVYEIVELFNAKQKVEKYFNYNLRIYSCIFQEQEVELPVKKKMQMIELEKMIELVEIKDRTQILRYLKQVFNELEAGNNLNIQALYLIKQEILQVVYADLMKQGIQATKLFYDEISIKMSECATNSTVDMIRWVNYLLEKTFDYEYEVTKSVTVIDKINNYIHQHYSENIGRNDIAKKFYLSPEYLSKLYKKRTGVNLKEYINEYRIEKAKELLKAGEKNISNIAESVGFDNYSYFSTIFKKITGVSPKEYREND</sequence>
<keyword evidence="4" id="KW-0804">Transcription</keyword>
<organism evidence="9 10">
    <name type="scientific">Anaeromicropila populeti</name>
    <dbReference type="NCBI Taxonomy" id="37658"/>
    <lineage>
        <taxon>Bacteria</taxon>
        <taxon>Bacillati</taxon>
        <taxon>Bacillota</taxon>
        <taxon>Clostridia</taxon>
        <taxon>Lachnospirales</taxon>
        <taxon>Lachnospiraceae</taxon>
        <taxon>Anaeromicropila</taxon>
    </lineage>
</organism>
<dbReference type="PANTHER" id="PTHR43280">
    <property type="entry name" value="ARAC-FAMILY TRANSCRIPTIONAL REGULATOR"/>
    <property type="match status" value="1"/>
</dbReference>
<gene>
    <name evidence="9" type="ORF">SAMN05661086_03250</name>
</gene>
<dbReference type="PANTHER" id="PTHR43280:SF2">
    <property type="entry name" value="HTH-TYPE TRANSCRIPTIONAL REGULATOR EXSA"/>
    <property type="match status" value="1"/>
</dbReference>
<evidence type="ECO:0000256" key="3">
    <source>
        <dbReference type="ARBA" id="ARBA00023125"/>
    </source>
</evidence>
<proteinExistence type="predicted"/>
<keyword evidence="3" id="KW-0238">DNA-binding</keyword>
<dbReference type="InterPro" id="IPR011006">
    <property type="entry name" value="CheY-like_superfamily"/>
</dbReference>
<dbReference type="Gene3D" id="1.10.10.60">
    <property type="entry name" value="Homeodomain-like"/>
    <property type="match status" value="2"/>
</dbReference>
<dbReference type="STRING" id="37658.SAMN05661086_03250"/>
<dbReference type="Pfam" id="PF00072">
    <property type="entry name" value="Response_reg"/>
    <property type="match status" value="1"/>
</dbReference>
<comment type="function">
    <text evidence="5">May play the central regulatory role in sporulation. It may be an element of the effector pathway responsible for the activation of sporulation genes in response to nutritional stress. Spo0A may act in concert with spo0H (a sigma factor) to control the expression of some genes that are critical to the sporulation process.</text>
</comment>
<dbReference type="SUPFAM" id="SSF46689">
    <property type="entry name" value="Homeodomain-like"/>
    <property type="match status" value="2"/>
</dbReference>
<accession>A0A1I6LF59</accession>
<feature type="domain" description="Response regulatory" evidence="8">
    <location>
        <begin position="3"/>
        <end position="120"/>
    </location>
</feature>
<dbReference type="InterPro" id="IPR009057">
    <property type="entry name" value="Homeodomain-like_sf"/>
</dbReference>
<dbReference type="SMART" id="SM00342">
    <property type="entry name" value="HTH_ARAC"/>
    <property type="match status" value="1"/>
</dbReference>
<dbReference type="CDD" id="cd17536">
    <property type="entry name" value="REC_YesN-like"/>
    <property type="match status" value="1"/>
</dbReference>